<dbReference type="PANTHER" id="PTHR43806">
    <property type="entry name" value="PEPTIDASE S8"/>
    <property type="match status" value="1"/>
</dbReference>
<dbReference type="InterPro" id="IPR035986">
    <property type="entry name" value="PKD_dom_sf"/>
</dbReference>
<feature type="active site" description="Charge relay system" evidence="7">
    <location>
        <position position="360"/>
    </location>
</feature>
<comment type="caution">
    <text evidence="12">The sequence shown here is derived from an EMBL/GenBank/DDBJ whole genome shotgun (WGS) entry which is preliminary data.</text>
</comment>
<dbReference type="EMBL" id="QGGL01000007">
    <property type="protein sequence ID" value="PWK13446.1"/>
    <property type="molecule type" value="Genomic_DNA"/>
</dbReference>
<comment type="similarity">
    <text evidence="2 7 8">Belongs to the peptidase S8 family.</text>
</comment>
<proteinExistence type="inferred from homology"/>
<dbReference type="Pfam" id="PF22148">
    <property type="entry name" value="Fervidolysin_NPro-like"/>
    <property type="match status" value="1"/>
</dbReference>
<evidence type="ECO:0000256" key="8">
    <source>
        <dbReference type="RuleBase" id="RU003355"/>
    </source>
</evidence>
<keyword evidence="3" id="KW-0964">Secreted</keyword>
<dbReference type="Pfam" id="PF00082">
    <property type="entry name" value="Peptidase_S8"/>
    <property type="match status" value="1"/>
</dbReference>
<dbReference type="GO" id="GO:0005576">
    <property type="term" value="C:extracellular region"/>
    <property type="evidence" value="ECO:0007669"/>
    <property type="project" value="UniProtKB-SubCell"/>
</dbReference>
<dbReference type="PROSITE" id="PS00137">
    <property type="entry name" value="SUBTILASE_HIS"/>
    <property type="match status" value="1"/>
</dbReference>
<dbReference type="SUPFAM" id="SSF52743">
    <property type="entry name" value="Subtilisin-like"/>
    <property type="match status" value="1"/>
</dbReference>
<feature type="domain" description="Fervidolysin-like N-terminal prodomain" evidence="11">
    <location>
        <begin position="60"/>
        <end position="129"/>
    </location>
</feature>
<evidence type="ECO:0000259" key="9">
    <source>
        <dbReference type="Pfam" id="PF00082"/>
    </source>
</evidence>
<dbReference type="AlphaFoldDB" id="A0A316D8Y9"/>
<name>A0A316D8Y9_9BACL</name>
<feature type="domain" description="FlgD/Vpr Ig-like" evidence="10">
    <location>
        <begin position="442"/>
        <end position="510"/>
    </location>
</feature>
<feature type="domain" description="Peptidase S8/S53" evidence="9">
    <location>
        <begin position="166"/>
        <end position="408"/>
    </location>
</feature>
<comment type="subcellular location">
    <subcellularLocation>
        <location evidence="1">Secreted</location>
    </subcellularLocation>
</comment>
<feature type="active site" description="Charge relay system" evidence="7">
    <location>
        <position position="206"/>
    </location>
</feature>
<dbReference type="InterPro" id="IPR050131">
    <property type="entry name" value="Peptidase_S8_subtilisin-like"/>
</dbReference>
<dbReference type="RefSeq" id="WP_146200988.1">
    <property type="nucleotide sequence ID" value="NZ_QGGL01000007.1"/>
</dbReference>
<evidence type="ECO:0000256" key="5">
    <source>
        <dbReference type="ARBA" id="ARBA00022801"/>
    </source>
</evidence>
<gene>
    <name evidence="12" type="ORF">C7459_107114</name>
</gene>
<dbReference type="PANTHER" id="PTHR43806:SF11">
    <property type="entry name" value="CEREVISIN-RELATED"/>
    <property type="match status" value="1"/>
</dbReference>
<dbReference type="SUPFAM" id="SSF49299">
    <property type="entry name" value="PKD domain"/>
    <property type="match status" value="1"/>
</dbReference>
<feature type="domain" description="FlgD/Vpr Ig-like" evidence="10">
    <location>
        <begin position="650"/>
        <end position="719"/>
    </location>
</feature>
<keyword evidence="5 7" id="KW-0378">Hydrolase</keyword>
<evidence type="ECO:0000256" key="1">
    <source>
        <dbReference type="ARBA" id="ARBA00004613"/>
    </source>
</evidence>
<dbReference type="InterPro" id="IPR036852">
    <property type="entry name" value="Peptidase_S8/S53_dom_sf"/>
</dbReference>
<evidence type="ECO:0000313" key="13">
    <source>
        <dbReference type="Proteomes" id="UP000245634"/>
    </source>
</evidence>
<evidence type="ECO:0000313" key="12">
    <source>
        <dbReference type="EMBL" id="PWK13446.1"/>
    </source>
</evidence>
<keyword evidence="4 7" id="KW-0645">Protease</keyword>
<feature type="active site" description="Charge relay system" evidence="7">
    <location>
        <position position="173"/>
    </location>
</feature>
<dbReference type="PROSITE" id="PS00136">
    <property type="entry name" value="SUBTILASE_ASP"/>
    <property type="match status" value="1"/>
</dbReference>
<reference evidence="12 13" key="1">
    <citation type="submission" date="2018-05" db="EMBL/GenBank/DDBJ databases">
        <title>Genomic Encyclopedia of Type Strains, Phase IV (KMG-IV): sequencing the most valuable type-strain genomes for metagenomic binning, comparative biology and taxonomic classification.</title>
        <authorList>
            <person name="Goeker M."/>
        </authorList>
    </citation>
    <scope>NUCLEOTIDE SEQUENCE [LARGE SCALE GENOMIC DNA]</scope>
    <source>
        <strain evidence="12 13">DSM 18773</strain>
    </source>
</reference>
<organism evidence="12 13">
    <name type="scientific">Tumebacillus permanentifrigoris</name>
    <dbReference type="NCBI Taxonomy" id="378543"/>
    <lineage>
        <taxon>Bacteria</taxon>
        <taxon>Bacillati</taxon>
        <taxon>Bacillota</taxon>
        <taxon>Bacilli</taxon>
        <taxon>Bacillales</taxon>
        <taxon>Alicyclobacillaceae</taxon>
        <taxon>Tumebacillus</taxon>
    </lineage>
</organism>
<evidence type="ECO:0000256" key="3">
    <source>
        <dbReference type="ARBA" id="ARBA00022525"/>
    </source>
</evidence>
<evidence type="ECO:0000256" key="4">
    <source>
        <dbReference type="ARBA" id="ARBA00022670"/>
    </source>
</evidence>
<keyword evidence="13" id="KW-1185">Reference proteome</keyword>
<evidence type="ECO:0000259" key="10">
    <source>
        <dbReference type="Pfam" id="PF13860"/>
    </source>
</evidence>
<dbReference type="OrthoDB" id="9798386at2"/>
<dbReference type="PRINTS" id="PR00723">
    <property type="entry name" value="SUBTILISIN"/>
</dbReference>
<dbReference type="InterPro" id="IPR015500">
    <property type="entry name" value="Peptidase_S8_subtilisin-rel"/>
</dbReference>
<evidence type="ECO:0000256" key="7">
    <source>
        <dbReference type="PROSITE-ProRule" id="PRU01240"/>
    </source>
</evidence>
<dbReference type="InterPro" id="IPR025965">
    <property type="entry name" value="FlgD/Vpr_Ig-like"/>
</dbReference>
<sequence length="1046" mass="108054">MQGSRGTTSKGWKLALAIGAGFAITGWFTVTPAHAEDSKFIEMNTLSEQQLSARVAEVLADPTTFTAGDLIVKYKPGTDATQIANKHAASVSKKNANLRLGKLKVNNAALKQTYMDLVRDPEVEYVQPNYKYSLSATSNDPNYSAQWSLPRMHVPEAWGYSKGDSSMVIAVVDSGVRTDHPDLAASLLPGINTITNDSNVNDDNGHGTHVSGIAAGIIDNGVGISGVAGKAKILPIKAMNASGQGYDIDIAEGITWAADHGAKVINLSLGSPSFSQTTQDAINYAWSKGILIVAAAGNSNSAAAFYPAAGDHVLSVMATDENNARASFSNYGTTVDIAAPGTSIYATTYDGGYGYKQGTSMASPNVAGVAALVWNYRPTLTNAQLEKVLESSTIDLGAAGKDTTFGYGLINAYTAMTAVVDTTPIGLTVTGVTPNPFNPLGTNTSTISYSIAEPGNVTLKILDSNNNVVKTVLNNVAVTTGTKTGAWDGKNSAGQIVAEGVYSYVLSATDAWGNNSTPLTGTIKVDRTAPVLSAASITPSVFVPTGSNTAAINYTLSENAKVTVGIYNSSNALVKAITTNAQQNAGANSVLWDGKTAAGVIANDGNYTYKITVTDYVNLSGVAASGAISIDRFKPELTKVTDTPDPFKVTGLTNSTISYTLSEDANVSVKIYNSTGSVVRTLQNALLPYGVKSVVWNGKNDAGALVDDGTYTYKINATDRNNNVAPEVTGTITTDKTLPVITSSTTTLPIAPGTGTATLSYTLSENAKVTSGIYNSAGALVKALDSNIAKTAGTIALTWDGKNTAGVFVPDGVYTLKINAVDAVGWTATPVSVTITAETGAAKFTAVTATPNPFKVTGTANATIAYTLSENATLTLKLYDANGTLVRTLVNAVATTFGPKSVLWNGKNDAGALVADGVYTYKLNATDSAGNVSSEATGTITTDKTAPTVTPSGTPVTFKPGTSTASIAYTLSESAKVTIAVYNSAGALVKTLATNIANLAGSNSVVWDGKNASNLFVAAGTYTVKITATDALGWISTPVSFTITAQ</sequence>
<dbReference type="InterPro" id="IPR023828">
    <property type="entry name" value="Peptidase_S8_Ser-AS"/>
</dbReference>
<dbReference type="GO" id="GO:0004252">
    <property type="term" value="F:serine-type endopeptidase activity"/>
    <property type="evidence" value="ECO:0007669"/>
    <property type="project" value="UniProtKB-UniRule"/>
</dbReference>
<evidence type="ECO:0000256" key="6">
    <source>
        <dbReference type="ARBA" id="ARBA00022825"/>
    </source>
</evidence>
<feature type="domain" description="FlgD/Vpr Ig-like" evidence="10">
    <location>
        <begin position="752"/>
        <end position="821"/>
    </location>
</feature>
<dbReference type="Gene3D" id="3.40.50.200">
    <property type="entry name" value="Peptidase S8/S53 domain"/>
    <property type="match status" value="1"/>
</dbReference>
<feature type="domain" description="FlgD/Vpr Ig-like" evidence="10">
    <location>
        <begin position="960"/>
        <end position="1030"/>
    </location>
</feature>
<feature type="domain" description="FlgD/Vpr Ig-like" evidence="10">
    <location>
        <begin position="545"/>
        <end position="614"/>
    </location>
</feature>
<dbReference type="InterPro" id="IPR054399">
    <property type="entry name" value="Fervidolysin-like_N_prodom"/>
</dbReference>
<dbReference type="CDD" id="cd07484">
    <property type="entry name" value="Peptidases_S8_Thermitase_like"/>
    <property type="match status" value="1"/>
</dbReference>
<dbReference type="GO" id="GO:0006508">
    <property type="term" value="P:proteolysis"/>
    <property type="evidence" value="ECO:0007669"/>
    <property type="project" value="UniProtKB-KW"/>
</dbReference>
<dbReference type="Proteomes" id="UP000245634">
    <property type="component" value="Unassembled WGS sequence"/>
</dbReference>
<accession>A0A316D8Y9</accession>
<keyword evidence="6 7" id="KW-0720">Serine protease</keyword>
<dbReference type="InterPro" id="IPR000209">
    <property type="entry name" value="Peptidase_S8/S53_dom"/>
</dbReference>
<dbReference type="Gene3D" id="2.60.40.4070">
    <property type="match status" value="6"/>
</dbReference>
<evidence type="ECO:0000256" key="2">
    <source>
        <dbReference type="ARBA" id="ARBA00011073"/>
    </source>
</evidence>
<dbReference type="InterPro" id="IPR034084">
    <property type="entry name" value="Thermitase-like_dom"/>
</dbReference>
<feature type="domain" description="FlgD/Vpr Ig-like" evidence="10">
    <location>
        <begin position="856"/>
        <end position="927"/>
    </location>
</feature>
<dbReference type="Pfam" id="PF13860">
    <property type="entry name" value="FlgD_ig"/>
    <property type="match status" value="6"/>
</dbReference>
<dbReference type="InterPro" id="IPR023827">
    <property type="entry name" value="Peptidase_S8_Asp-AS"/>
</dbReference>
<dbReference type="PROSITE" id="PS51892">
    <property type="entry name" value="SUBTILASE"/>
    <property type="match status" value="1"/>
</dbReference>
<dbReference type="PROSITE" id="PS00138">
    <property type="entry name" value="SUBTILASE_SER"/>
    <property type="match status" value="1"/>
</dbReference>
<dbReference type="InterPro" id="IPR022398">
    <property type="entry name" value="Peptidase_S8_His-AS"/>
</dbReference>
<protein>
    <submittedName>
        <fullName evidence="12">Subtilisin family serine protease</fullName>
    </submittedName>
</protein>
<evidence type="ECO:0000259" key="11">
    <source>
        <dbReference type="Pfam" id="PF22148"/>
    </source>
</evidence>